<name>A0ABX6YFK3_9MICO</name>
<protein>
    <submittedName>
        <fullName evidence="1">Uncharacterized protein</fullName>
    </submittedName>
</protein>
<sequence length="96" mass="11103">MGVGQGPVEVGIPYTGWPVRKDSDYEFGLTTHKLSNELVRQLLEWARFFNYTYDDENGWPSEEAKNYYVSTGEALTKRVRQELGPDFTVQRVPELE</sequence>
<proteinExistence type="predicted"/>
<evidence type="ECO:0000313" key="2">
    <source>
        <dbReference type="Proteomes" id="UP000662814"/>
    </source>
</evidence>
<dbReference type="Proteomes" id="UP000662814">
    <property type="component" value="Chromosome"/>
</dbReference>
<dbReference type="RefSeq" id="WP_166990799.1">
    <property type="nucleotide sequence ID" value="NZ_CP061169.1"/>
</dbReference>
<gene>
    <name evidence="1" type="ORF">HCR76_12210</name>
</gene>
<dbReference type="EMBL" id="CP061169">
    <property type="protein sequence ID" value="QPZ37588.1"/>
    <property type="molecule type" value="Genomic_DNA"/>
</dbReference>
<evidence type="ECO:0000313" key="1">
    <source>
        <dbReference type="EMBL" id="QPZ37588.1"/>
    </source>
</evidence>
<reference evidence="1 2" key="1">
    <citation type="submission" date="2020-12" db="EMBL/GenBank/DDBJ databases">
        <title>Microbacterium sp. HY060.</title>
        <authorList>
            <person name="Zhou J."/>
        </authorList>
    </citation>
    <scope>NUCLEOTIDE SEQUENCE [LARGE SCALE GENOMIC DNA]</scope>
    <source>
        <strain evidence="1 2">HY60</strain>
    </source>
</reference>
<accession>A0ABX6YFK3</accession>
<organism evidence="1 2">
    <name type="scientific">Paramicrobacterium chengjingii</name>
    <dbReference type="NCBI Taxonomy" id="2769067"/>
    <lineage>
        <taxon>Bacteria</taxon>
        <taxon>Bacillati</taxon>
        <taxon>Actinomycetota</taxon>
        <taxon>Actinomycetes</taxon>
        <taxon>Micrococcales</taxon>
        <taxon>Microbacteriaceae</taxon>
        <taxon>Paramicrobacterium</taxon>
    </lineage>
</organism>
<keyword evidence="2" id="KW-1185">Reference proteome</keyword>